<evidence type="ECO:0000313" key="2">
    <source>
        <dbReference type="Proteomes" id="UP000308600"/>
    </source>
</evidence>
<protein>
    <submittedName>
        <fullName evidence="1">Uncharacterized protein</fullName>
    </submittedName>
</protein>
<sequence>MHFLAELRGPHRYISSCSRDFRPTVTIAVFGSWPLSLFCVDTISRGFRKLRSATVSKSATALLNSKPTYITIGDIQELPHADELDFFP</sequence>
<evidence type="ECO:0000313" key="1">
    <source>
        <dbReference type="EMBL" id="TFK69137.1"/>
    </source>
</evidence>
<dbReference type="Proteomes" id="UP000308600">
    <property type="component" value="Unassembled WGS sequence"/>
</dbReference>
<reference evidence="1 2" key="1">
    <citation type="journal article" date="2019" name="Nat. Ecol. Evol.">
        <title>Megaphylogeny resolves global patterns of mushroom evolution.</title>
        <authorList>
            <person name="Varga T."/>
            <person name="Krizsan K."/>
            <person name="Foldi C."/>
            <person name="Dima B."/>
            <person name="Sanchez-Garcia M."/>
            <person name="Sanchez-Ramirez S."/>
            <person name="Szollosi G.J."/>
            <person name="Szarkandi J.G."/>
            <person name="Papp V."/>
            <person name="Albert L."/>
            <person name="Andreopoulos W."/>
            <person name="Angelini C."/>
            <person name="Antonin V."/>
            <person name="Barry K.W."/>
            <person name="Bougher N.L."/>
            <person name="Buchanan P."/>
            <person name="Buyck B."/>
            <person name="Bense V."/>
            <person name="Catcheside P."/>
            <person name="Chovatia M."/>
            <person name="Cooper J."/>
            <person name="Damon W."/>
            <person name="Desjardin D."/>
            <person name="Finy P."/>
            <person name="Geml J."/>
            <person name="Haridas S."/>
            <person name="Hughes K."/>
            <person name="Justo A."/>
            <person name="Karasinski D."/>
            <person name="Kautmanova I."/>
            <person name="Kiss B."/>
            <person name="Kocsube S."/>
            <person name="Kotiranta H."/>
            <person name="LaButti K.M."/>
            <person name="Lechner B.E."/>
            <person name="Liimatainen K."/>
            <person name="Lipzen A."/>
            <person name="Lukacs Z."/>
            <person name="Mihaltcheva S."/>
            <person name="Morgado L.N."/>
            <person name="Niskanen T."/>
            <person name="Noordeloos M.E."/>
            <person name="Ohm R.A."/>
            <person name="Ortiz-Santana B."/>
            <person name="Ovrebo C."/>
            <person name="Racz N."/>
            <person name="Riley R."/>
            <person name="Savchenko A."/>
            <person name="Shiryaev A."/>
            <person name="Soop K."/>
            <person name="Spirin V."/>
            <person name="Szebenyi C."/>
            <person name="Tomsovsky M."/>
            <person name="Tulloss R.E."/>
            <person name="Uehling J."/>
            <person name="Grigoriev I.V."/>
            <person name="Vagvolgyi C."/>
            <person name="Papp T."/>
            <person name="Martin F.M."/>
            <person name="Miettinen O."/>
            <person name="Hibbett D.S."/>
            <person name="Nagy L.G."/>
        </authorList>
    </citation>
    <scope>NUCLEOTIDE SEQUENCE [LARGE SCALE GENOMIC DNA]</scope>
    <source>
        <strain evidence="1 2">NL-1719</strain>
    </source>
</reference>
<gene>
    <name evidence="1" type="ORF">BDN72DRAFT_897525</name>
</gene>
<keyword evidence="2" id="KW-1185">Reference proteome</keyword>
<organism evidence="1 2">
    <name type="scientific">Pluteus cervinus</name>
    <dbReference type="NCBI Taxonomy" id="181527"/>
    <lineage>
        <taxon>Eukaryota</taxon>
        <taxon>Fungi</taxon>
        <taxon>Dikarya</taxon>
        <taxon>Basidiomycota</taxon>
        <taxon>Agaricomycotina</taxon>
        <taxon>Agaricomycetes</taxon>
        <taxon>Agaricomycetidae</taxon>
        <taxon>Agaricales</taxon>
        <taxon>Pluteineae</taxon>
        <taxon>Pluteaceae</taxon>
        <taxon>Pluteus</taxon>
    </lineage>
</organism>
<proteinExistence type="predicted"/>
<dbReference type="EMBL" id="ML208336">
    <property type="protein sequence ID" value="TFK69137.1"/>
    <property type="molecule type" value="Genomic_DNA"/>
</dbReference>
<name>A0ACD3AU84_9AGAR</name>
<accession>A0ACD3AU84</accession>